<dbReference type="GO" id="GO:0015098">
    <property type="term" value="F:molybdate ion transmembrane transporter activity"/>
    <property type="evidence" value="ECO:0007669"/>
    <property type="project" value="InterPro"/>
</dbReference>
<dbReference type="InterPro" id="IPR011868">
    <property type="entry name" value="ModC_ABC_ATP-bd"/>
</dbReference>
<dbReference type="GO" id="GO:0140359">
    <property type="term" value="F:ABC-type transporter activity"/>
    <property type="evidence" value="ECO:0007669"/>
    <property type="project" value="InterPro"/>
</dbReference>
<reference evidence="14" key="1">
    <citation type="submission" date="2018-03" db="EMBL/GenBank/DDBJ databases">
        <authorList>
            <person name="Sun L."/>
            <person name="Liu H."/>
            <person name="Chen W."/>
            <person name="Huang K."/>
            <person name="Liu W."/>
            <person name="Gao X."/>
        </authorList>
    </citation>
    <scope>NUCLEOTIDE SEQUENCE [LARGE SCALE GENOMIC DNA]</scope>
    <source>
        <strain evidence="14">SH9</strain>
    </source>
</reference>
<keyword evidence="5" id="KW-0997">Cell inner membrane</keyword>
<evidence type="ECO:0000259" key="12">
    <source>
        <dbReference type="PROSITE" id="PS51866"/>
    </source>
</evidence>
<keyword evidence="9" id="KW-0472">Membrane</keyword>
<name>A0A2T1HRH6_9HYPH</name>
<keyword evidence="14" id="KW-1185">Reference proteome</keyword>
<evidence type="ECO:0000256" key="8">
    <source>
        <dbReference type="ARBA" id="ARBA00022967"/>
    </source>
</evidence>
<feature type="domain" description="ABC transporter" evidence="11">
    <location>
        <begin position="3"/>
        <end position="239"/>
    </location>
</feature>
<evidence type="ECO:0000256" key="5">
    <source>
        <dbReference type="ARBA" id="ARBA00022519"/>
    </source>
</evidence>
<dbReference type="Pfam" id="PF00005">
    <property type="entry name" value="ABC_tran"/>
    <property type="match status" value="1"/>
</dbReference>
<dbReference type="GO" id="GO:0016887">
    <property type="term" value="F:ATP hydrolysis activity"/>
    <property type="evidence" value="ECO:0007669"/>
    <property type="project" value="InterPro"/>
</dbReference>
<evidence type="ECO:0000256" key="3">
    <source>
        <dbReference type="ARBA" id="ARBA00022475"/>
    </source>
</evidence>
<dbReference type="SMART" id="SM00382">
    <property type="entry name" value="AAA"/>
    <property type="match status" value="1"/>
</dbReference>
<sequence length="369" mass="39035">MNAAREPIRCALAGRLGRFALDAAFEAPASGVTAIFGPSGCGKTTVLRCIAGLQRIDRGRISVAGAVWQDDRAFVPPHRRPVGYVFQETSLFPHLSVKGNLLFGEVRARKGGAAMALGLDEVAGLLGLGPLLDRTPAALSGGERQRVAIGRALLSQPSLLLMDEPLSALDRRTKDEILPFLERLHAGLALPILYVTHDMAEVERLADHLVLMEAGLVTASGPLAALQGDPSLPLAARRDAAVSLEAVTGDYDPHYGLLALDVPGGRFTVPSAPTPAGERRRLTVQAADVSLALRRPEGSTISNVLPACIREASPLNEQELVVVVSLGAAGEGARVLARVTRRSWDQLALAPGKEVFAQVKGVALAPRRR</sequence>
<keyword evidence="8" id="KW-1278">Translocase</keyword>
<comment type="similarity">
    <text evidence="1">Belongs to the ABC transporter superfamily.</text>
</comment>
<dbReference type="InterPro" id="IPR050334">
    <property type="entry name" value="Molybdenum_import_ModC"/>
</dbReference>
<dbReference type="InterPro" id="IPR027417">
    <property type="entry name" value="P-loop_NTPase"/>
</dbReference>
<dbReference type="AlphaFoldDB" id="A0A2T1HRH6"/>
<dbReference type="OrthoDB" id="8134152at2"/>
<evidence type="ECO:0000313" key="13">
    <source>
        <dbReference type="EMBL" id="PSC04109.1"/>
    </source>
</evidence>
<dbReference type="PROSITE" id="PS50893">
    <property type="entry name" value="ABC_TRANSPORTER_2"/>
    <property type="match status" value="1"/>
</dbReference>
<dbReference type="InterPro" id="IPR008995">
    <property type="entry name" value="Mo/tungstate-bd_C_term_dom"/>
</dbReference>
<proteinExistence type="inferred from homology"/>
<feature type="domain" description="Mop" evidence="12">
    <location>
        <begin position="298"/>
        <end position="368"/>
    </location>
</feature>
<dbReference type="PANTHER" id="PTHR43514:SF10">
    <property type="entry name" value="MOLYBDENUM IMPORT ATP-BINDING PROTEIN MODC 2"/>
    <property type="match status" value="1"/>
</dbReference>
<organism evidence="13 14">
    <name type="scientific">Alsobacter soli</name>
    <dbReference type="NCBI Taxonomy" id="2109933"/>
    <lineage>
        <taxon>Bacteria</taxon>
        <taxon>Pseudomonadati</taxon>
        <taxon>Pseudomonadota</taxon>
        <taxon>Alphaproteobacteria</taxon>
        <taxon>Hyphomicrobiales</taxon>
        <taxon>Alsobacteraceae</taxon>
        <taxon>Alsobacter</taxon>
    </lineage>
</organism>
<keyword evidence="3" id="KW-1003">Cell membrane</keyword>
<dbReference type="GO" id="GO:0016020">
    <property type="term" value="C:membrane"/>
    <property type="evidence" value="ECO:0007669"/>
    <property type="project" value="InterPro"/>
</dbReference>
<gene>
    <name evidence="13" type="primary">modC</name>
    <name evidence="13" type="ORF">SLNSH_15015</name>
</gene>
<dbReference type="InterPro" id="IPR004606">
    <property type="entry name" value="Mop_domain"/>
</dbReference>
<dbReference type="InterPro" id="IPR005116">
    <property type="entry name" value="Transp-assoc_OB_typ1"/>
</dbReference>
<evidence type="ECO:0000256" key="6">
    <source>
        <dbReference type="ARBA" id="ARBA00022741"/>
    </source>
</evidence>
<evidence type="ECO:0000313" key="14">
    <source>
        <dbReference type="Proteomes" id="UP000239772"/>
    </source>
</evidence>
<dbReference type="InterPro" id="IPR003439">
    <property type="entry name" value="ABC_transporter-like_ATP-bd"/>
</dbReference>
<evidence type="ECO:0000256" key="10">
    <source>
        <dbReference type="PROSITE-ProRule" id="PRU01213"/>
    </source>
</evidence>
<dbReference type="SUPFAM" id="SSF50331">
    <property type="entry name" value="MOP-like"/>
    <property type="match status" value="1"/>
</dbReference>
<dbReference type="Gene3D" id="2.40.50.100">
    <property type="match status" value="1"/>
</dbReference>
<dbReference type="InterPro" id="IPR017871">
    <property type="entry name" value="ABC_transporter-like_CS"/>
</dbReference>
<dbReference type="Pfam" id="PF03459">
    <property type="entry name" value="TOBE"/>
    <property type="match status" value="1"/>
</dbReference>
<evidence type="ECO:0000256" key="7">
    <source>
        <dbReference type="ARBA" id="ARBA00022840"/>
    </source>
</evidence>
<dbReference type="EMBL" id="PVZS01000016">
    <property type="protein sequence ID" value="PSC04109.1"/>
    <property type="molecule type" value="Genomic_DNA"/>
</dbReference>
<dbReference type="PROSITE" id="PS00211">
    <property type="entry name" value="ABC_TRANSPORTER_1"/>
    <property type="match status" value="1"/>
</dbReference>
<evidence type="ECO:0000256" key="2">
    <source>
        <dbReference type="ARBA" id="ARBA00022448"/>
    </source>
</evidence>
<keyword evidence="7 13" id="KW-0067">ATP-binding</keyword>
<evidence type="ECO:0000259" key="11">
    <source>
        <dbReference type="PROSITE" id="PS50893"/>
    </source>
</evidence>
<keyword evidence="4 10" id="KW-0500">Molybdenum</keyword>
<evidence type="ECO:0000256" key="9">
    <source>
        <dbReference type="ARBA" id="ARBA00023136"/>
    </source>
</evidence>
<keyword evidence="6" id="KW-0547">Nucleotide-binding</keyword>
<dbReference type="PROSITE" id="PS51866">
    <property type="entry name" value="MOP"/>
    <property type="match status" value="1"/>
</dbReference>
<evidence type="ECO:0000256" key="1">
    <source>
        <dbReference type="ARBA" id="ARBA00005417"/>
    </source>
</evidence>
<dbReference type="PANTHER" id="PTHR43514">
    <property type="entry name" value="ABC TRANSPORTER I FAMILY MEMBER 10"/>
    <property type="match status" value="1"/>
</dbReference>
<evidence type="ECO:0000256" key="4">
    <source>
        <dbReference type="ARBA" id="ARBA00022505"/>
    </source>
</evidence>
<keyword evidence="2" id="KW-0813">Transport</keyword>
<dbReference type="SUPFAM" id="SSF52540">
    <property type="entry name" value="P-loop containing nucleoside triphosphate hydrolases"/>
    <property type="match status" value="1"/>
</dbReference>
<dbReference type="InterPro" id="IPR003593">
    <property type="entry name" value="AAA+_ATPase"/>
</dbReference>
<dbReference type="NCBIfam" id="TIGR02142">
    <property type="entry name" value="modC_ABC"/>
    <property type="match status" value="1"/>
</dbReference>
<dbReference type="RefSeq" id="WP_106337826.1">
    <property type="nucleotide sequence ID" value="NZ_PVZS01000016.1"/>
</dbReference>
<comment type="caution">
    <text evidence="13">The sequence shown here is derived from an EMBL/GenBank/DDBJ whole genome shotgun (WGS) entry which is preliminary data.</text>
</comment>
<dbReference type="GO" id="GO:0005524">
    <property type="term" value="F:ATP binding"/>
    <property type="evidence" value="ECO:0007669"/>
    <property type="project" value="UniProtKB-KW"/>
</dbReference>
<accession>A0A2T1HRH6</accession>
<dbReference type="Proteomes" id="UP000239772">
    <property type="component" value="Unassembled WGS sequence"/>
</dbReference>
<protein>
    <submittedName>
        <fullName evidence="13">Molybdenum ABC transporter ATP-binding protein</fullName>
    </submittedName>
</protein>
<dbReference type="Gene3D" id="3.40.50.300">
    <property type="entry name" value="P-loop containing nucleotide triphosphate hydrolases"/>
    <property type="match status" value="1"/>
</dbReference>